<keyword evidence="1" id="KW-0812">Transmembrane</keyword>
<keyword evidence="3" id="KW-1185">Reference proteome</keyword>
<dbReference type="EMBL" id="FZQP02004034">
    <property type="protein sequence ID" value="VVC99282.1"/>
    <property type="molecule type" value="Genomic_DNA"/>
</dbReference>
<feature type="transmembrane region" description="Helical" evidence="1">
    <location>
        <begin position="169"/>
        <end position="187"/>
    </location>
</feature>
<accession>A0A5E4QNT4</accession>
<proteinExistence type="predicted"/>
<dbReference type="AlphaFoldDB" id="A0A5E4QNT4"/>
<reference evidence="2 3" key="1">
    <citation type="submission" date="2017-07" db="EMBL/GenBank/DDBJ databases">
        <authorList>
            <person name="Talla V."/>
            <person name="Backstrom N."/>
        </authorList>
    </citation>
    <scope>NUCLEOTIDE SEQUENCE [LARGE SCALE GENOMIC DNA]</scope>
</reference>
<keyword evidence="1" id="KW-1133">Transmembrane helix</keyword>
<keyword evidence="1" id="KW-0472">Membrane</keyword>
<name>A0A5E4QNT4_9NEOP</name>
<organism evidence="2 3">
    <name type="scientific">Leptidea sinapis</name>
    <dbReference type="NCBI Taxonomy" id="189913"/>
    <lineage>
        <taxon>Eukaryota</taxon>
        <taxon>Metazoa</taxon>
        <taxon>Ecdysozoa</taxon>
        <taxon>Arthropoda</taxon>
        <taxon>Hexapoda</taxon>
        <taxon>Insecta</taxon>
        <taxon>Pterygota</taxon>
        <taxon>Neoptera</taxon>
        <taxon>Endopterygota</taxon>
        <taxon>Lepidoptera</taxon>
        <taxon>Glossata</taxon>
        <taxon>Ditrysia</taxon>
        <taxon>Papilionoidea</taxon>
        <taxon>Pieridae</taxon>
        <taxon>Dismorphiinae</taxon>
        <taxon>Leptidea</taxon>
    </lineage>
</organism>
<gene>
    <name evidence="2" type="ORF">LSINAPIS_LOCUS10184</name>
</gene>
<evidence type="ECO:0000256" key="1">
    <source>
        <dbReference type="SAM" id="Phobius"/>
    </source>
</evidence>
<protein>
    <submittedName>
        <fullName evidence="2">Uncharacterized protein</fullName>
    </submittedName>
</protein>
<evidence type="ECO:0000313" key="3">
    <source>
        <dbReference type="Proteomes" id="UP000324832"/>
    </source>
</evidence>
<feature type="non-terminal residue" evidence="2">
    <location>
        <position position="229"/>
    </location>
</feature>
<sequence>MSKNKEQIISKRNQAAQEAAFKKTDDCIIALVQHKPASCTLAIMVLRSGKIQKINDNSWIVIPTTEELVRKMCDGRTHYEKIKGPQIITISEGCVIQIMNRTLQAHRFFLNMNEIIPLPHQQDYSHKSPADFTLHIEDISLDNILINQAREVEDPDEVNLPLIMATPSWTTVTLYFIGFVIISKKIYQWLKNKRMKPNPSASEEASEDAGGSCKLRFHLEGGGVTGAPS</sequence>
<dbReference type="Proteomes" id="UP000324832">
    <property type="component" value="Unassembled WGS sequence"/>
</dbReference>
<evidence type="ECO:0000313" key="2">
    <source>
        <dbReference type="EMBL" id="VVC99282.1"/>
    </source>
</evidence>